<reference evidence="4 8" key="2">
    <citation type="submission" date="2016-12" db="EMBL/GenBank/DDBJ databases">
        <title>Real-Time Genomic Investigation Underlying the Public Health Response to a Shiga Toxin-Producing Escherichia Coli O26:H11 Outbreak in a Nursery.</title>
        <authorList>
            <person name="Ferdous M."/>
            <person name="Moran-Gilad J."/>
            <person name="Rossen J.W."/>
            <person name="Gdalevich M."/>
        </authorList>
    </citation>
    <scope>NUCLEOTIDE SEQUENCE [LARGE SCALE GENOMIC DNA]</scope>
    <source>
        <strain evidence="4 8">STEC 514-2</strain>
    </source>
</reference>
<organism evidence="5 9">
    <name type="scientific">Escherichia coli</name>
    <dbReference type="NCBI Taxonomy" id="562"/>
    <lineage>
        <taxon>Bacteria</taxon>
        <taxon>Pseudomonadati</taxon>
        <taxon>Pseudomonadota</taxon>
        <taxon>Gammaproteobacteria</taxon>
        <taxon>Enterobacterales</taxon>
        <taxon>Enterobacteriaceae</taxon>
        <taxon>Escherichia</taxon>
    </lineage>
</organism>
<evidence type="ECO:0000313" key="5">
    <source>
        <dbReference type="EMBL" id="PZZ73697.1"/>
    </source>
</evidence>
<dbReference type="EMBL" id="RROO01000022">
    <property type="protein sequence ID" value="TJF65414.1"/>
    <property type="molecule type" value="Genomic_DNA"/>
</dbReference>
<reference evidence="1 12" key="6">
    <citation type="submission" date="2019-09" db="EMBL/GenBank/DDBJ databases">
        <authorList>
            <consortium name="NARMS: The National Antimicrobial Resistance Monitoring System"/>
        </authorList>
    </citation>
    <scope>NUCLEOTIDE SEQUENCE [LARGE SCALE GENOMIC DNA]</scope>
    <source>
        <strain evidence="1 12">FSIS11923834</strain>
    </source>
</reference>
<dbReference type="Proteomes" id="UP000186595">
    <property type="component" value="Unassembled WGS sequence"/>
</dbReference>
<reference evidence="2 11" key="5">
    <citation type="journal article" date="2019" name="Environ. Health Perspect.">
        <title>Inter-host Transmission of Carbapenemase-Producing Escherichia coli among Humans and Backyard Animals.</title>
        <authorList>
            <person name="Li J."/>
            <person name="Bi Z."/>
            <person name="Ma S."/>
            <person name="Chen B."/>
            <person name="Cai C."/>
            <person name="He J."/>
            <person name="Schwarz S."/>
            <person name="Sun C."/>
            <person name="Zhou Y."/>
            <person name="Yin J."/>
            <person name="Hulth A."/>
            <person name="Wang Y."/>
            <person name="Shen Z."/>
            <person name="Wang S."/>
            <person name="Wu C."/>
            <person name="Nilsson L.E."/>
            <person name="Walsh T.R."/>
            <person name="Borjesson S."/>
            <person name="Shen J."/>
            <person name="Sun Q."/>
            <person name="Wang Y."/>
        </authorList>
    </citation>
    <scope>NUCLEOTIDE SEQUENCE [LARGE SCALE GENOMIC DNA]</scope>
    <source>
        <strain evidence="2 11">A016f</strain>
    </source>
</reference>
<dbReference type="EMBL" id="RYCF01000338">
    <property type="protein sequence ID" value="MQK27862.1"/>
    <property type="molecule type" value="Genomic_DNA"/>
</dbReference>
<name>A0A0D7IL48_ECOLX</name>
<evidence type="ECO:0000313" key="2">
    <source>
        <dbReference type="EMBL" id="MQK27862.1"/>
    </source>
</evidence>
<reference evidence="3 7" key="1">
    <citation type="submission" date="2016-11" db="EMBL/GenBank/DDBJ databases">
        <title>Draft genome sequences of five Shigatoxin-producing Escherichia coli isolates harboring the new recently described Subtilase cytotoxin allelic variant subAB2-3.</title>
        <authorList>
            <person name="Tasara T."/>
            <person name="Fierz L."/>
            <person name="Klumpp J."/>
            <person name="Schmidt H."/>
            <person name="Stephan R."/>
        </authorList>
    </citation>
    <scope>NUCLEOTIDE SEQUENCE [LARGE SCALE GENOMIC DNA]</scope>
    <source>
        <strain evidence="3 7">453</strain>
    </source>
</reference>
<evidence type="ECO:0000313" key="7">
    <source>
        <dbReference type="Proteomes" id="UP000186595"/>
    </source>
</evidence>
<dbReference type="EMBL" id="AASOHJ010000012">
    <property type="protein sequence ID" value="EFE8673803.1"/>
    <property type="molecule type" value="Genomic_DNA"/>
</dbReference>
<dbReference type="Proteomes" id="UP000305093">
    <property type="component" value="Unassembled WGS sequence"/>
</dbReference>
<evidence type="ECO:0000313" key="4">
    <source>
        <dbReference type="EMBL" id="PAU10377.1"/>
    </source>
</evidence>
<dbReference type="Proteomes" id="UP000359125">
    <property type="component" value="Unassembled WGS sequence"/>
</dbReference>
<evidence type="ECO:0000313" key="1">
    <source>
        <dbReference type="EMBL" id="EFE8673803.1"/>
    </source>
</evidence>
<reference evidence="5 9" key="3">
    <citation type="submission" date="2018-05" db="EMBL/GenBank/DDBJ databases">
        <title>Genomic sequencing of EHEC O26 New European Clone.</title>
        <authorList>
            <person name="Karnisova L."/>
            <person name="Nunvar J."/>
            <person name="Marejkova M."/>
            <person name="Mellmann A."/>
            <person name="Drevinek P."/>
            <person name="Blahova K."/>
            <person name="Bielaszewska M."/>
        </authorList>
    </citation>
    <scope>NUCLEOTIDE SEQUENCE [LARGE SCALE GENOMIC DNA]</scope>
    <source>
        <strain evidence="5 9">14-391</strain>
    </source>
</reference>
<gene>
    <name evidence="3" type="ORF">BMT50_05420</name>
    <name evidence="4" type="ORF">BTQ06_28355</name>
    <name evidence="6" type="ORF">C9194_13800</name>
    <name evidence="5" type="ORF">DIV22_03660</name>
    <name evidence="2" type="ORF">EIZ93_27445</name>
    <name evidence="1" type="ORF">F7N46_11775</name>
</gene>
<dbReference type="EMBL" id="MRVZ01000187">
    <property type="protein sequence ID" value="PAU10377.1"/>
    <property type="molecule type" value="Genomic_DNA"/>
</dbReference>
<evidence type="ECO:0000313" key="3">
    <source>
        <dbReference type="EMBL" id="OKB72255.1"/>
    </source>
</evidence>
<evidence type="ECO:0000313" key="10">
    <source>
        <dbReference type="Proteomes" id="UP000305093"/>
    </source>
</evidence>
<evidence type="ECO:0000313" key="9">
    <source>
        <dbReference type="Proteomes" id="UP000248865"/>
    </source>
</evidence>
<dbReference type="AlphaFoldDB" id="A0A0D7IL48"/>
<evidence type="ECO:0000313" key="12">
    <source>
        <dbReference type="Proteomes" id="UP000533482"/>
    </source>
</evidence>
<dbReference type="EMBL" id="MPGR01000001">
    <property type="protein sequence ID" value="OKB72255.1"/>
    <property type="molecule type" value="Genomic_DNA"/>
</dbReference>
<evidence type="ECO:0000313" key="11">
    <source>
        <dbReference type="Proteomes" id="UP000359125"/>
    </source>
</evidence>
<evidence type="ECO:0000313" key="6">
    <source>
        <dbReference type="EMBL" id="TJF65414.1"/>
    </source>
</evidence>
<dbReference type="RefSeq" id="WP_001135362.1">
    <property type="nucleotide sequence ID" value="NZ_CP122859.1"/>
</dbReference>
<reference evidence="6 10" key="4">
    <citation type="submission" date="2018-12" db="EMBL/GenBank/DDBJ databases">
        <title>Food and Water Safety Consortium.</title>
        <authorList>
            <person name="Tyson S."/>
            <person name="Peterson C.-L."/>
            <person name="Olson A."/>
            <person name="Tyler S."/>
            <person name="Cabral J."/>
            <person name="Lynch T."/>
            <person name="Knox N."/>
            <person name="Van Domselaar G."/>
            <person name="Graham M."/>
        </authorList>
    </citation>
    <scope>NUCLEOTIDE SEQUENCE [LARGE SCALE GENOMIC DNA]</scope>
    <source>
        <strain evidence="6 10">FWSEC0419</strain>
    </source>
</reference>
<accession>A0A2A2XNU0</accession>
<dbReference type="Proteomes" id="UP000218543">
    <property type="component" value="Unassembled WGS sequence"/>
</dbReference>
<dbReference type="Proteomes" id="UP000248865">
    <property type="component" value="Unassembled WGS sequence"/>
</dbReference>
<evidence type="ECO:0000313" key="8">
    <source>
        <dbReference type="Proteomes" id="UP000218543"/>
    </source>
</evidence>
<protein>
    <submittedName>
        <fullName evidence="5">Uncharacterized protein</fullName>
    </submittedName>
</protein>
<dbReference type="Proteomes" id="UP000533482">
    <property type="component" value="Unassembled WGS sequence"/>
</dbReference>
<dbReference type="EMBL" id="QFSS01000011">
    <property type="protein sequence ID" value="PZZ73697.1"/>
    <property type="molecule type" value="Genomic_DNA"/>
</dbReference>
<sequence length="72" mass="8221">MPPYNDFLGSTMSNKNYESHRKAIVSKGIPPALLNRLTNSDVQVINTFLTRVSKLELSQQEKDWIIKIISMV</sequence>
<accession>A0A0D7IL48</accession>
<proteinExistence type="predicted"/>
<comment type="caution">
    <text evidence="5">The sequence shown here is derived from an EMBL/GenBank/DDBJ whole genome shotgun (WGS) entry which is preliminary data.</text>
</comment>